<dbReference type="InterPro" id="IPR033469">
    <property type="entry name" value="CYTH-like_dom_sf"/>
</dbReference>
<dbReference type="SUPFAM" id="SSF55154">
    <property type="entry name" value="CYTH-like phosphatases"/>
    <property type="match status" value="1"/>
</dbReference>
<evidence type="ECO:0000313" key="3">
    <source>
        <dbReference type="EMBL" id="MEO3716754.1"/>
    </source>
</evidence>
<evidence type="ECO:0000259" key="2">
    <source>
        <dbReference type="PROSITE" id="PS51708"/>
    </source>
</evidence>
<evidence type="ECO:0000256" key="1">
    <source>
        <dbReference type="SAM" id="MobiDB-lite"/>
    </source>
</evidence>
<dbReference type="EMBL" id="JASOOY020000011">
    <property type="protein sequence ID" value="MEO3716754.1"/>
    <property type="molecule type" value="Genomic_DNA"/>
</dbReference>
<dbReference type="Proteomes" id="UP001223646">
    <property type="component" value="Unassembled WGS sequence"/>
</dbReference>
<evidence type="ECO:0000313" key="4">
    <source>
        <dbReference type="Proteomes" id="UP001223646"/>
    </source>
</evidence>
<comment type="caution">
    <text evidence="3">The sequence shown here is derived from an EMBL/GenBank/DDBJ whole genome shotgun (WGS) entry which is preliminary data.</text>
</comment>
<protein>
    <submittedName>
        <fullName evidence="3">CYTH and CHAD domain-containing protein</fullName>
    </submittedName>
</protein>
<feature type="domain" description="CHAD" evidence="2">
    <location>
        <begin position="238"/>
        <end position="593"/>
    </location>
</feature>
<dbReference type="SMART" id="SM01118">
    <property type="entry name" value="CYTH"/>
    <property type="match status" value="1"/>
</dbReference>
<dbReference type="Gene3D" id="2.40.320.10">
    <property type="entry name" value="Hypothetical Protein Pfu-838710-001"/>
    <property type="match status" value="1"/>
</dbReference>
<reference evidence="3" key="1">
    <citation type="submission" date="2023-05" db="EMBL/GenBank/DDBJ databases">
        <authorList>
            <person name="Du J."/>
        </authorList>
    </citation>
    <scope>NUCLEOTIDE SEQUENCE</scope>
    <source>
        <strain evidence="3">UMB1064</strain>
    </source>
</reference>
<dbReference type="RefSeq" id="WP_284825636.1">
    <property type="nucleotide sequence ID" value="NZ_JASOOY020000011.1"/>
</dbReference>
<dbReference type="AlphaFoldDB" id="A0AAW9SUQ1"/>
<gene>
    <name evidence="3" type="ORF">QP460_004035</name>
</gene>
<feature type="region of interest" description="Disordered" evidence="1">
    <location>
        <begin position="388"/>
        <end position="453"/>
    </location>
</feature>
<dbReference type="SMART" id="SM00880">
    <property type="entry name" value="CHAD"/>
    <property type="match status" value="1"/>
</dbReference>
<feature type="compositionally biased region" description="Basic and acidic residues" evidence="1">
    <location>
        <begin position="443"/>
        <end position="453"/>
    </location>
</feature>
<sequence length="608" mass="66181">MASKSGSKSKTPTAALEVESKFSATPEVVAPSFDFVPQVGSTTTEVRNLSAIYLDTADLRLTRSKHTLRRRTGGPDEGWHLKAPGNGGRLEYGVDLEEGSVNGEGRDADYVVPTELLAPVRAIVRNHPLQPIAQVDNERHVTTVFALDGTPMAEFADDRVTATSFLDGGETTTWREWEIELLGDWADHPDGKAVMAAMSKVAEVAGAVPSESPSKLATALGDSIDSAPLPPVPAKLPKGTPGRTVVDALAANVAKMVEYDPKVRRDEFDSVHQMRVATRELRSHMQTFHGIVVGDKVAKLESNLKQLAGVLGVARDAEVVAMRWEELLANRESAALGEELRANLVEDVQKDYDRAHQRVIFALNSSEYLQLLDDLDEFLANPPIAANSEEAEAGEKKSKKKDASLVDGAEAAVSEDASAADSEVAAETDTAAAADAAASTTSDKAEPEKVKAPKELDTTAVLLDHLRSAFSKFRRRHNLVLDGREDADLPEADLDERYHDVRKAAKKLRYSAEAAQNADLPTEKLYAACKNLQSVLGDFQDTCTARDFVLARAKRASRAGRDTFGYGVLYQMEYYDGLKALAEYDDAVEKVFKAFRKMEKKIKKGKKA</sequence>
<feature type="compositionally biased region" description="Basic and acidic residues" evidence="1">
    <location>
        <begin position="393"/>
        <end position="404"/>
    </location>
</feature>
<dbReference type="InterPro" id="IPR023577">
    <property type="entry name" value="CYTH_domain"/>
</dbReference>
<dbReference type="CDD" id="cd07374">
    <property type="entry name" value="CYTH-like_Pase"/>
    <property type="match status" value="1"/>
</dbReference>
<dbReference type="Pfam" id="PF01928">
    <property type="entry name" value="CYTH"/>
    <property type="match status" value="1"/>
</dbReference>
<organism evidence="3 4">
    <name type="scientific">Corynebacterium amycolatum</name>
    <dbReference type="NCBI Taxonomy" id="43765"/>
    <lineage>
        <taxon>Bacteria</taxon>
        <taxon>Bacillati</taxon>
        <taxon>Actinomycetota</taxon>
        <taxon>Actinomycetes</taxon>
        <taxon>Mycobacteriales</taxon>
        <taxon>Corynebacteriaceae</taxon>
        <taxon>Corynebacterium</taxon>
    </lineage>
</organism>
<dbReference type="PROSITE" id="PS51708">
    <property type="entry name" value="CHAD"/>
    <property type="match status" value="1"/>
</dbReference>
<name>A0AAW9SUQ1_CORAY</name>
<dbReference type="PANTHER" id="PTHR39339">
    <property type="entry name" value="SLR1444 PROTEIN"/>
    <property type="match status" value="1"/>
</dbReference>
<dbReference type="Gene3D" id="1.40.20.10">
    <property type="entry name" value="CHAD domain"/>
    <property type="match status" value="1"/>
</dbReference>
<feature type="compositionally biased region" description="Low complexity" evidence="1">
    <location>
        <begin position="409"/>
        <end position="442"/>
    </location>
</feature>
<dbReference type="PANTHER" id="PTHR39339:SF1">
    <property type="entry name" value="CHAD DOMAIN-CONTAINING PROTEIN"/>
    <property type="match status" value="1"/>
</dbReference>
<dbReference type="Pfam" id="PF05235">
    <property type="entry name" value="CHAD"/>
    <property type="match status" value="2"/>
</dbReference>
<accession>A0AAW9SUQ1</accession>
<proteinExistence type="predicted"/>
<dbReference type="InterPro" id="IPR038186">
    <property type="entry name" value="CHAD_dom_sf"/>
</dbReference>
<reference evidence="3" key="2">
    <citation type="submission" date="2024-05" db="EMBL/GenBank/DDBJ databases">
        <authorList>
            <person name="Wolfe A."/>
        </authorList>
    </citation>
    <scope>NUCLEOTIDE SEQUENCE</scope>
    <source>
        <strain evidence="3">UMB1064</strain>
    </source>
</reference>
<dbReference type="InterPro" id="IPR007899">
    <property type="entry name" value="CHAD_dom"/>
</dbReference>